<dbReference type="EnsemblMetazoa" id="CapteT195052">
    <property type="protein sequence ID" value="CapteP195052"/>
    <property type="gene ID" value="CapteG195052"/>
</dbReference>
<protein>
    <recommendedName>
        <fullName evidence="2">ERAP1-like C-terminal domain-containing protein</fullName>
    </recommendedName>
</protein>
<dbReference type="Gene3D" id="1.25.50.20">
    <property type="match status" value="1"/>
</dbReference>
<comment type="similarity">
    <text evidence="1">Belongs to the peptidase M1 family.</text>
</comment>
<dbReference type="EMBL" id="AMQN01007660">
    <property type="status" value="NOT_ANNOTATED_CDS"/>
    <property type="molecule type" value="Genomic_DNA"/>
</dbReference>
<feature type="domain" description="ERAP1-like C-terminal" evidence="2">
    <location>
        <begin position="34"/>
        <end position="337"/>
    </location>
</feature>
<dbReference type="PANTHER" id="PTHR11533:SF294">
    <property type="entry name" value="THYROTROPIN-RELEASING HORMONE-DEGRADING ECTOENZYME"/>
    <property type="match status" value="1"/>
</dbReference>
<dbReference type="InterPro" id="IPR050344">
    <property type="entry name" value="Peptidase_M1_aminopeptidases"/>
</dbReference>
<dbReference type="STRING" id="283909.R7UHA2"/>
<dbReference type="GO" id="GO:0042277">
    <property type="term" value="F:peptide binding"/>
    <property type="evidence" value="ECO:0007669"/>
    <property type="project" value="TreeGrafter"/>
</dbReference>
<dbReference type="GO" id="GO:0005737">
    <property type="term" value="C:cytoplasm"/>
    <property type="evidence" value="ECO:0007669"/>
    <property type="project" value="TreeGrafter"/>
</dbReference>
<dbReference type="HOGENOM" id="CLU_724112_0_0_1"/>
<evidence type="ECO:0000256" key="1">
    <source>
        <dbReference type="ARBA" id="ARBA00010136"/>
    </source>
</evidence>
<dbReference type="GO" id="GO:0008270">
    <property type="term" value="F:zinc ion binding"/>
    <property type="evidence" value="ECO:0007669"/>
    <property type="project" value="TreeGrafter"/>
</dbReference>
<reference evidence="3 5" key="2">
    <citation type="journal article" date="2013" name="Nature">
        <title>Insights into bilaterian evolution from three spiralian genomes.</title>
        <authorList>
            <person name="Simakov O."/>
            <person name="Marletaz F."/>
            <person name="Cho S.J."/>
            <person name="Edsinger-Gonzales E."/>
            <person name="Havlak P."/>
            <person name="Hellsten U."/>
            <person name="Kuo D.H."/>
            <person name="Larsson T."/>
            <person name="Lv J."/>
            <person name="Arendt D."/>
            <person name="Savage R."/>
            <person name="Osoegawa K."/>
            <person name="de Jong P."/>
            <person name="Grimwood J."/>
            <person name="Chapman J.A."/>
            <person name="Shapiro H."/>
            <person name="Aerts A."/>
            <person name="Otillar R.P."/>
            <person name="Terry A.Y."/>
            <person name="Boore J.L."/>
            <person name="Grigoriev I.V."/>
            <person name="Lindberg D.R."/>
            <person name="Seaver E.C."/>
            <person name="Weisblat D.A."/>
            <person name="Putnam N.H."/>
            <person name="Rokhsar D.S."/>
        </authorList>
    </citation>
    <scope>NUCLEOTIDE SEQUENCE</scope>
    <source>
        <strain evidence="3 5">I ESC-2004</strain>
    </source>
</reference>
<sequence length="382" mass="43988">MANENDPEAPMHTDIWMNQEPVVVDQLDLQDAEWLLVNPTTTGFKRVLYDQENMDNLLRQLLDNHLVIDVESRATLVENAFAFARVGLVKETDAMDTTVYLANELESLPWMSADYGMQKQLTTLLKRFPETYELLQAYLLQLVTPVYEHKGWEKESEEDVYQMMLREVAVTMACTCNNVDCVLTAQSLVEEWLSSETNPIFVDLRANAYCTAVRTGDETDWEAMFDKYLSTGPLHLPNATIERSDILFGLSCSTDEEVLSSYYDLMFDEDMIPRNEVPNALLPMARSDSGRWFLWQHFVSFWDVTPLPQGVNRRSVFMAVVEGFATEEDYASFDAFTLKFPAEDEEDEALYQSARDVIQKNLLWADANQQQLHDWLQDKARA</sequence>
<gene>
    <name evidence="3" type="ORF">CAPTEDRAFT_195052</name>
</gene>
<evidence type="ECO:0000313" key="5">
    <source>
        <dbReference type="Proteomes" id="UP000014760"/>
    </source>
</evidence>
<name>R7UHA2_CAPTE</name>
<dbReference type="OrthoDB" id="510539at2759"/>
<accession>R7UHA2</accession>
<dbReference type="InterPro" id="IPR024571">
    <property type="entry name" value="ERAP1-like_C_dom"/>
</dbReference>
<dbReference type="GO" id="GO:0070006">
    <property type="term" value="F:metalloaminopeptidase activity"/>
    <property type="evidence" value="ECO:0007669"/>
    <property type="project" value="TreeGrafter"/>
</dbReference>
<dbReference type="GO" id="GO:0005615">
    <property type="term" value="C:extracellular space"/>
    <property type="evidence" value="ECO:0007669"/>
    <property type="project" value="TreeGrafter"/>
</dbReference>
<proteinExistence type="inferred from homology"/>
<dbReference type="PANTHER" id="PTHR11533">
    <property type="entry name" value="PROTEASE M1 ZINC METALLOPROTEASE"/>
    <property type="match status" value="1"/>
</dbReference>
<dbReference type="GO" id="GO:0016020">
    <property type="term" value="C:membrane"/>
    <property type="evidence" value="ECO:0007669"/>
    <property type="project" value="TreeGrafter"/>
</dbReference>
<dbReference type="Proteomes" id="UP000014760">
    <property type="component" value="Unassembled WGS sequence"/>
</dbReference>
<dbReference type="OMA" id="TEHRITI"/>
<evidence type="ECO:0000259" key="2">
    <source>
        <dbReference type="Pfam" id="PF11838"/>
    </source>
</evidence>
<reference evidence="4" key="3">
    <citation type="submission" date="2015-06" db="UniProtKB">
        <authorList>
            <consortium name="EnsemblMetazoa"/>
        </authorList>
    </citation>
    <scope>IDENTIFICATION</scope>
</reference>
<dbReference type="EMBL" id="KB301107">
    <property type="protein sequence ID" value="ELU05924.1"/>
    <property type="molecule type" value="Genomic_DNA"/>
</dbReference>
<dbReference type="GO" id="GO:0006508">
    <property type="term" value="P:proteolysis"/>
    <property type="evidence" value="ECO:0007669"/>
    <property type="project" value="TreeGrafter"/>
</dbReference>
<reference evidence="5" key="1">
    <citation type="submission" date="2012-12" db="EMBL/GenBank/DDBJ databases">
        <authorList>
            <person name="Hellsten U."/>
            <person name="Grimwood J."/>
            <person name="Chapman J.A."/>
            <person name="Shapiro H."/>
            <person name="Aerts A."/>
            <person name="Otillar R.P."/>
            <person name="Terry A.Y."/>
            <person name="Boore J.L."/>
            <person name="Simakov O."/>
            <person name="Marletaz F."/>
            <person name="Cho S.-J."/>
            <person name="Edsinger-Gonzales E."/>
            <person name="Havlak P."/>
            <person name="Kuo D.-H."/>
            <person name="Larsson T."/>
            <person name="Lv J."/>
            <person name="Arendt D."/>
            <person name="Savage R."/>
            <person name="Osoegawa K."/>
            <person name="de Jong P."/>
            <person name="Lindberg D.R."/>
            <person name="Seaver E.C."/>
            <person name="Weisblat D.A."/>
            <person name="Putnam N.H."/>
            <person name="Grigoriev I.V."/>
            <person name="Rokhsar D.S."/>
        </authorList>
    </citation>
    <scope>NUCLEOTIDE SEQUENCE</scope>
    <source>
        <strain evidence="5">I ESC-2004</strain>
    </source>
</reference>
<dbReference type="AlphaFoldDB" id="R7UHA2"/>
<keyword evidence="5" id="KW-1185">Reference proteome</keyword>
<dbReference type="Pfam" id="PF11838">
    <property type="entry name" value="ERAP1_C"/>
    <property type="match status" value="1"/>
</dbReference>
<dbReference type="GO" id="GO:0043171">
    <property type="term" value="P:peptide catabolic process"/>
    <property type="evidence" value="ECO:0007669"/>
    <property type="project" value="TreeGrafter"/>
</dbReference>
<evidence type="ECO:0000313" key="4">
    <source>
        <dbReference type="EnsemblMetazoa" id="CapteP195052"/>
    </source>
</evidence>
<evidence type="ECO:0000313" key="3">
    <source>
        <dbReference type="EMBL" id="ELU05924.1"/>
    </source>
</evidence>
<organism evidence="3">
    <name type="scientific">Capitella teleta</name>
    <name type="common">Polychaete worm</name>
    <dbReference type="NCBI Taxonomy" id="283909"/>
    <lineage>
        <taxon>Eukaryota</taxon>
        <taxon>Metazoa</taxon>
        <taxon>Spiralia</taxon>
        <taxon>Lophotrochozoa</taxon>
        <taxon>Annelida</taxon>
        <taxon>Polychaeta</taxon>
        <taxon>Sedentaria</taxon>
        <taxon>Scolecida</taxon>
        <taxon>Capitellidae</taxon>
        <taxon>Capitella</taxon>
    </lineage>
</organism>